<evidence type="ECO:0000256" key="1">
    <source>
        <dbReference type="ARBA" id="ARBA00022553"/>
    </source>
</evidence>
<evidence type="ECO:0000313" key="10">
    <source>
        <dbReference type="EMBL" id="OGC84889.1"/>
    </source>
</evidence>
<dbReference type="Pfam" id="PF00072">
    <property type="entry name" value="Response_reg"/>
    <property type="match status" value="1"/>
</dbReference>
<dbReference type="InterPro" id="IPR039420">
    <property type="entry name" value="WalR-like"/>
</dbReference>
<keyword evidence="4 7" id="KW-0238">DNA-binding</keyword>
<evidence type="ECO:0000259" key="8">
    <source>
        <dbReference type="PROSITE" id="PS50110"/>
    </source>
</evidence>
<feature type="DNA-binding region" description="OmpR/PhoB-type" evidence="7">
    <location>
        <begin position="126"/>
        <end position="227"/>
    </location>
</feature>
<dbReference type="PROSITE" id="PS50110">
    <property type="entry name" value="RESPONSE_REGULATORY"/>
    <property type="match status" value="1"/>
</dbReference>
<evidence type="ECO:0000256" key="5">
    <source>
        <dbReference type="ARBA" id="ARBA00023163"/>
    </source>
</evidence>
<dbReference type="SMART" id="SM00862">
    <property type="entry name" value="Trans_reg_C"/>
    <property type="match status" value="1"/>
</dbReference>
<dbReference type="Pfam" id="PF00486">
    <property type="entry name" value="Trans_reg_C"/>
    <property type="match status" value="1"/>
</dbReference>
<dbReference type="GO" id="GO:0006355">
    <property type="term" value="P:regulation of DNA-templated transcription"/>
    <property type="evidence" value="ECO:0007669"/>
    <property type="project" value="InterPro"/>
</dbReference>
<dbReference type="PROSITE" id="PS51755">
    <property type="entry name" value="OMPR_PHOB"/>
    <property type="match status" value="1"/>
</dbReference>
<proteinExistence type="predicted"/>
<evidence type="ECO:0000256" key="2">
    <source>
        <dbReference type="ARBA" id="ARBA00023012"/>
    </source>
</evidence>
<dbReference type="CDD" id="cd00383">
    <property type="entry name" value="trans_reg_C"/>
    <property type="match status" value="1"/>
</dbReference>
<dbReference type="GO" id="GO:0000976">
    <property type="term" value="F:transcription cis-regulatory region binding"/>
    <property type="evidence" value="ECO:0007669"/>
    <property type="project" value="TreeGrafter"/>
</dbReference>
<gene>
    <name evidence="10" type="ORF">A3F55_00180</name>
</gene>
<dbReference type="InterPro" id="IPR036388">
    <property type="entry name" value="WH-like_DNA-bd_sf"/>
</dbReference>
<dbReference type="EMBL" id="MEWW01000008">
    <property type="protein sequence ID" value="OGC84889.1"/>
    <property type="molecule type" value="Genomic_DNA"/>
</dbReference>
<evidence type="ECO:0000256" key="6">
    <source>
        <dbReference type="PROSITE-ProRule" id="PRU00169"/>
    </source>
</evidence>
<dbReference type="GO" id="GO:0000156">
    <property type="term" value="F:phosphorelay response regulator activity"/>
    <property type="evidence" value="ECO:0007669"/>
    <property type="project" value="TreeGrafter"/>
</dbReference>
<dbReference type="SUPFAM" id="SSF52172">
    <property type="entry name" value="CheY-like"/>
    <property type="match status" value="1"/>
</dbReference>
<dbReference type="GO" id="GO:0005829">
    <property type="term" value="C:cytosol"/>
    <property type="evidence" value="ECO:0007669"/>
    <property type="project" value="TreeGrafter"/>
</dbReference>
<feature type="domain" description="OmpR/PhoB-type" evidence="9">
    <location>
        <begin position="126"/>
        <end position="227"/>
    </location>
</feature>
<protein>
    <recommendedName>
        <fullName evidence="12">DNA-binding response regulator</fullName>
    </recommendedName>
</protein>
<dbReference type="GO" id="GO:0032993">
    <property type="term" value="C:protein-DNA complex"/>
    <property type="evidence" value="ECO:0007669"/>
    <property type="project" value="TreeGrafter"/>
</dbReference>
<dbReference type="FunFam" id="3.40.50.2300:FF:000002">
    <property type="entry name" value="DNA-binding response regulator PhoP"/>
    <property type="match status" value="1"/>
</dbReference>
<evidence type="ECO:0008006" key="12">
    <source>
        <dbReference type="Google" id="ProtNLM"/>
    </source>
</evidence>
<accession>A0A1F4XT28</accession>
<dbReference type="InterPro" id="IPR001867">
    <property type="entry name" value="OmpR/PhoB-type_DNA-bd"/>
</dbReference>
<evidence type="ECO:0000313" key="11">
    <source>
        <dbReference type="Proteomes" id="UP000178091"/>
    </source>
</evidence>
<sequence>MHILIVEDEEKLARALKKGLEVKGFAVDWLSDSEKARSRILLYRDEYDLIILDLMLPGIDGATITESVRAENVTTPIIILTARNETEHKVDLLNKGADDYVVKPFSFEELLARINSVLRRPTTTQPVVLKVGDIEMDLATRTVRRGEGEVPLTLKEFALLECFMREPGVVLPREKLFDHVWDFNTLSWSNVLDVHMKNLRKKLHHDHEGEDSTVFETVRGVGYRLAGEVRE</sequence>
<keyword evidence="2" id="KW-0902">Two-component regulatory system</keyword>
<dbReference type="PANTHER" id="PTHR48111">
    <property type="entry name" value="REGULATOR OF RPOS"/>
    <property type="match status" value="1"/>
</dbReference>
<dbReference type="InterPro" id="IPR001789">
    <property type="entry name" value="Sig_transdc_resp-reg_receiver"/>
</dbReference>
<dbReference type="Gene3D" id="6.10.250.690">
    <property type="match status" value="1"/>
</dbReference>
<dbReference type="InterPro" id="IPR011006">
    <property type="entry name" value="CheY-like_superfamily"/>
</dbReference>
<evidence type="ECO:0000259" key="9">
    <source>
        <dbReference type="PROSITE" id="PS51755"/>
    </source>
</evidence>
<dbReference type="AlphaFoldDB" id="A0A1F4XT28"/>
<organism evidence="10 11">
    <name type="scientific">Candidatus Adlerbacteria bacterium RIFCSPHIGHO2_12_FULL_53_18</name>
    <dbReference type="NCBI Taxonomy" id="1797242"/>
    <lineage>
        <taxon>Bacteria</taxon>
        <taxon>Candidatus Adleribacteriota</taxon>
    </lineage>
</organism>
<keyword evidence="1 6" id="KW-0597">Phosphoprotein</keyword>
<name>A0A1F4XT28_9BACT</name>
<dbReference type="Gene3D" id="3.40.50.2300">
    <property type="match status" value="1"/>
</dbReference>
<feature type="modified residue" description="4-aspartylphosphate" evidence="6">
    <location>
        <position position="53"/>
    </location>
</feature>
<dbReference type="PANTHER" id="PTHR48111:SF22">
    <property type="entry name" value="REGULATOR OF RPOS"/>
    <property type="match status" value="1"/>
</dbReference>
<evidence type="ECO:0000256" key="7">
    <source>
        <dbReference type="PROSITE-ProRule" id="PRU01091"/>
    </source>
</evidence>
<comment type="caution">
    <text evidence="10">The sequence shown here is derived from an EMBL/GenBank/DDBJ whole genome shotgun (WGS) entry which is preliminary data.</text>
</comment>
<evidence type="ECO:0000256" key="4">
    <source>
        <dbReference type="ARBA" id="ARBA00023125"/>
    </source>
</evidence>
<dbReference type="SMART" id="SM00448">
    <property type="entry name" value="REC"/>
    <property type="match status" value="1"/>
</dbReference>
<dbReference type="Gene3D" id="1.10.10.10">
    <property type="entry name" value="Winged helix-like DNA-binding domain superfamily/Winged helix DNA-binding domain"/>
    <property type="match status" value="1"/>
</dbReference>
<keyword evidence="3" id="KW-0805">Transcription regulation</keyword>
<reference evidence="10 11" key="1">
    <citation type="journal article" date="2016" name="Nat. Commun.">
        <title>Thousands of microbial genomes shed light on interconnected biogeochemical processes in an aquifer system.</title>
        <authorList>
            <person name="Anantharaman K."/>
            <person name="Brown C.T."/>
            <person name="Hug L.A."/>
            <person name="Sharon I."/>
            <person name="Castelle C.J."/>
            <person name="Probst A.J."/>
            <person name="Thomas B.C."/>
            <person name="Singh A."/>
            <person name="Wilkins M.J."/>
            <person name="Karaoz U."/>
            <person name="Brodie E.L."/>
            <person name="Williams K.H."/>
            <person name="Hubbard S.S."/>
            <person name="Banfield J.F."/>
        </authorList>
    </citation>
    <scope>NUCLEOTIDE SEQUENCE [LARGE SCALE GENOMIC DNA]</scope>
</reference>
<evidence type="ECO:0000256" key="3">
    <source>
        <dbReference type="ARBA" id="ARBA00023015"/>
    </source>
</evidence>
<dbReference type="FunFam" id="1.10.10.10:FF:000005">
    <property type="entry name" value="Two-component system response regulator"/>
    <property type="match status" value="1"/>
</dbReference>
<dbReference type="Proteomes" id="UP000178091">
    <property type="component" value="Unassembled WGS sequence"/>
</dbReference>
<feature type="domain" description="Response regulatory" evidence="8">
    <location>
        <begin position="2"/>
        <end position="118"/>
    </location>
</feature>
<keyword evidence="5" id="KW-0804">Transcription</keyword>